<protein>
    <recommendedName>
        <fullName evidence="3">B30.2/SPRY domain-containing protein</fullName>
    </recommendedName>
</protein>
<dbReference type="InterPro" id="IPR043136">
    <property type="entry name" value="B30.2/SPRY_sf"/>
</dbReference>
<dbReference type="InterPro" id="IPR013320">
    <property type="entry name" value="ConA-like_dom_sf"/>
</dbReference>
<dbReference type="AlphaFoldDB" id="A0A813ED25"/>
<dbReference type="OrthoDB" id="25503at2759"/>
<dbReference type="SUPFAM" id="SSF49899">
    <property type="entry name" value="Concanavalin A-like lectins/glucanases"/>
    <property type="match status" value="1"/>
</dbReference>
<gene>
    <name evidence="1" type="ORF">PGLA1383_LOCUS16806</name>
</gene>
<dbReference type="Proteomes" id="UP000654075">
    <property type="component" value="Unassembled WGS sequence"/>
</dbReference>
<dbReference type="Gene3D" id="2.60.120.920">
    <property type="match status" value="1"/>
</dbReference>
<sequence length="405" mass="43851">MARPSFSFSDAFSEAVVLHLLPFIAEPKELALLASTSCRLTALLRDSGGPSLGAAAWREAFEAKFCRTAEFCSIGYNSVLERLRLPPEFRWRSECRRRQQLRASHGQLVEELAEIRKSYLISKQGWVKSWVLEDGCMAYQYAVHQSPDAQAGFHGPLDDIAQSSDTVAVIHGRALGVMPGEAVHLSESDFPASHLKYQWRTRLPGARRLRYYELEVLGTGQHGFIACGAVDVGFAKRLRLAGAQPGWGAWRGAHSVGFHGDDGCVYPGRSDTNDGDFSGRPFGPRFSATGCSADALLDVGGPPPAGAVLGAAGHNRPRVCGVGMDLDRNCFFFTVDGALVGEVQVPRLEPVNCVPAVGLHSPGEAVRINLGLAPFWFPIEAYSIDIGAVPTWQNPKQWASSEAAS</sequence>
<reference evidence="1" key="1">
    <citation type="submission" date="2021-02" db="EMBL/GenBank/DDBJ databases">
        <authorList>
            <person name="Dougan E. K."/>
            <person name="Rhodes N."/>
            <person name="Thang M."/>
            <person name="Chan C."/>
        </authorList>
    </citation>
    <scope>NUCLEOTIDE SEQUENCE</scope>
</reference>
<evidence type="ECO:0000313" key="1">
    <source>
        <dbReference type="EMBL" id="CAE8598397.1"/>
    </source>
</evidence>
<keyword evidence="2" id="KW-1185">Reference proteome</keyword>
<organism evidence="1 2">
    <name type="scientific">Polarella glacialis</name>
    <name type="common">Dinoflagellate</name>
    <dbReference type="NCBI Taxonomy" id="89957"/>
    <lineage>
        <taxon>Eukaryota</taxon>
        <taxon>Sar</taxon>
        <taxon>Alveolata</taxon>
        <taxon>Dinophyceae</taxon>
        <taxon>Suessiales</taxon>
        <taxon>Suessiaceae</taxon>
        <taxon>Polarella</taxon>
    </lineage>
</organism>
<evidence type="ECO:0008006" key="3">
    <source>
        <dbReference type="Google" id="ProtNLM"/>
    </source>
</evidence>
<accession>A0A813ED25</accession>
<name>A0A813ED25_POLGL</name>
<dbReference type="EMBL" id="CAJNNV010010239">
    <property type="protein sequence ID" value="CAE8598397.1"/>
    <property type="molecule type" value="Genomic_DNA"/>
</dbReference>
<evidence type="ECO:0000313" key="2">
    <source>
        <dbReference type="Proteomes" id="UP000654075"/>
    </source>
</evidence>
<comment type="caution">
    <text evidence="1">The sequence shown here is derived from an EMBL/GenBank/DDBJ whole genome shotgun (WGS) entry which is preliminary data.</text>
</comment>
<proteinExistence type="predicted"/>